<dbReference type="Proteomes" id="UP000317429">
    <property type="component" value="Chromosome"/>
</dbReference>
<dbReference type="GO" id="GO:0005524">
    <property type="term" value="F:ATP binding"/>
    <property type="evidence" value="ECO:0007669"/>
    <property type="project" value="UniProtKB-UniRule"/>
</dbReference>
<dbReference type="InterPro" id="IPR011009">
    <property type="entry name" value="Kinase-like_dom_sf"/>
</dbReference>
<protein>
    <recommendedName>
        <fullName evidence="1">non-specific serine/threonine protein kinase</fullName>
        <ecNumber evidence="1">2.7.11.1</ecNumber>
    </recommendedName>
</protein>
<evidence type="ECO:0000256" key="2">
    <source>
        <dbReference type="ARBA" id="ARBA00022527"/>
    </source>
</evidence>
<evidence type="ECO:0000256" key="4">
    <source>
        <dbReference type="ARBA" id="ARBA00022741"/>
    </source>
</evidence>
<feature type="transmembrane region" description="Helical" evidence="8">
    <location>
        <begin position="240"/>
        <end position="259"/>
    </location>
</feature>
<keyword evidence="6 7" id="KW-0067">ATP-binding</keyword>
<dbReference type="Gene3D" id="3.30.200.20">
    <property type="entry name" value="Phosphorylase Kinase, domain 1"/>
    <property type="match status" value="1"/>
</dbReference>
<dbReference type="EMBL" id="CP036291">
    <property type="protein sequence ID" value="QDU87674.1"/>
    <property type="molecule type" value="Genomic_DNA"/>
</dbReference>
<evidence type="ECO:0000313" key="10">
    <source>
        <dbReference type="EMBL" id="QDU87674.1"/>
    </source>
</evidence>
<keyword evidence="3 10" id="KW-0808">Transferase</keyword>
<dbReference type="SMART" id="SM00220">
    <property type="entry name" value="S_TKc"/>
    <property type="match status" value="1"/>
</dbReference>
<feature type="transmembrane region" description="Helical" evidence="8">
    <location>
        <begin position="111"/>
        <end position="133"/>
    </location>
</feature>
<evidence type="ECO:0000256" key="1">
    <source>
        <dbReference type="ARBA" id="ARBA00012513"/>
    </source>
</evidence>
<keyword evidence="8" id="KW-0472">Membrane</keyword>
<keyword evidence="8" id="KW-0812">Transmembrane</keyword>
<feature type="transmembrane region" description="Helical" evidence="8">
    <location>
        <begin position="203"/>
        <end position="220"/>
    </location>
</feature>
<evidence type="ECO:0000256" key="7">
    <source>
        <dbReference type="PROSITE-ProRule" id="PRU10141"/>
    </source>
</evidence>
<keyword evidence="4 7" id="KW-0547">Nucleotide-binding</keyword>
<dbReference type="SUPFAM" id="SSF56112">
    <property type="entry name" value="Protein kinase-like (PK-like)"/>
    <property type="match status" value="1"/>
</dbReference>
<keyword evidence="11" id="KW-1185">Reference proteome</keyword>
<keyword evidence="2" id="KW-0723">Serine/threonine-protein kinase</keyword>
<feature type="transmembrane region" description="Helical" evidence="8">
    <location>
        <begin position="86"/>
        <end position="105"/>
    </location>
</feature>
<evidence type="ECO:0000256" key="3">
    <source>
        <dbReference type="ARBA" id="ARBA00022679"/>
    </source>
</evidence>
<sequence>MLVRTYPNAVTPIPVGKVMAGTSLENAETMVAPTPLTPVNGTASGSSRTSGSSLRAAARGMIALVEGSTPHMSGETRSLLRHRLRLVAAIFFGAFAAWLVRGLLIKGPEESFWLLGWHASVTLVMGLMVVVLTQLKSPSLPKLRLFELIVFGDPAVYFVILSQHSLHSAANLSDGAHLPIVVVPWMILIFTYALFIPNTWRRALPIVALMGVAPLAVVLFQRQMCPAFQSCVAGGEYRDFFTGQAMEMLLAVVIAVAGVHTINTLRREAFAAKQLGQYRLKKRLGAGGMGEVYLAEHQTMKRPCAIKIIRPEKAGDPMILARFEREVRSTAKLSHWNSIDIFDYGSAADGTFYYVMEYLPGHNVGELVNDYGPLPPARVAYLMDQVCKALIEAHGIGLVHRDIKPANIFCAYRGGEFDVAKLLDFGLAKPMTEAADVALTQEGSITGSPLFMSPEQATGEREADARSDIYSLGCVMYYLLTGQPPFAYKQSVKVIIAHATEEPLPPRELLPELPEAFEDLVLRCLEKDPEDRYQDARSLSRALQHLPLADVWTSEMAADWWTCHGCPERKALAAAAIEAAAV</sequence>
<dbReference type="KEGG" id="pnd:Pla175_10400"/>
<dbReference type="InterPro" id="IPR008271">
    <property type="entry name" value="Ser/Thr_kinase_AS"/>
</dbReference>
<evidence type="ECO:0000313" key="11">
    <source>
        <dbReference type="Proteomes" id="UP000317429"/>
    </source>
</evidence>
<evidence type="ECO:0000259" key="9">
    <source>
        <dbReference type="PROSITE" id="PS50011"/>
    </source>
</evidence>
<dbReference type="PROSITE" id="PS50011">
    <property type="entry name" value="PROTEIN_KINASE_DOM"/>
    <property type="match status" value="1"/>
</dbReference>
<evidence type="ECO:0000256" key="6">
    <source>
        <dbReference type="ARBA" id="ARBA00022840"/>
    </source>
</evidence>
<organism evidence="10 11">
    <name type="scientific">Pirellulimonas nuda</name>
    <dbReference type="NCBI Taxonomy" id="2528009"/>
    <lineage>
        <taxon>Bacteria</taxon>
        <taxon>Pseudomonadati</taxon>
        <taxon>Planctomycetota</taxon>
        <taxon>Planctomycetia</taxon>
        <taxon>Pirellulales</taxon>
        <taxon>Lacipirellulaceae</taxon>
        <taxon>Pirellulimonas</taxon>
    </lineage>
</organism>
<dbReference type="Pfam" id="PF00069">
    <property type="entry name" value="Pkinase"/>
    <property type="match status" value="1"/>
</dbReference>
<feature type="domain" description="Protein kinase" evidence="9">
    <location>
        <begin position="278"/>
        <end position="548"/>
    </location>
</feature>
<feature type="transmembrane region" description="Helical" evidence="8">
    <location>
        <begin position="176"/>
        <end position="196"/>
    </location>
</feature>
<evidence type="ECO:0000256" key="5">
    <source>
        <dbReference type="ARBA" id="ARBA00022777"/>
    </source>
</evidence>
<dbReference type="PANTHER" id="PTHR43289:SF6">
    <property type="entry name" value="SERINE_THREONINE-PROTEIN KINASE NEKL-3"/>
    <property type="match status" value="1"/>
</dbReference>
<name>A0A518D887_9BACT</name>
<evidence type="ECO:0000256" key="8">
    <source>
        <dbReference type="SAM" id="Phobius"/>
    </source>
</evidence>
<dbReference type="InterPro" id="IPR000719">
    <property type="entry name" value="Prot_kinase_dom"/>
</dbReference>
<gene>
    <name evidence="10" type="primary">pknB_3</name>
    <name evidence="10" type="ORF">Pla175_10400</name>
</gene>
<dbReference type="InterPro" id="IPR017441">
    <property type="entry name" value="Protein_kinase_ATP_BS"/>
</dbReference>
<feature type="binding site" evidence="7">
    <location>
        <position position="307"/>
    </location>
    <ligand>
        <name>ATP</name>
        <dbReference type="ChEBI" id="CHEBI:30616"/>
    </ligand>
</feature>
<feature type="transmembrane region" description="Helical" evidence="8">
    <location>
        <begin position="145"/>
        <end position="164"/>
    </location>
</feature>
<accession>A0A518D887</accession>
<dbReference type="PANTHER" id="PTHR43289">
    <property type="entry name" value="MITOGEN-ACTIVATED PROTEIN KINASE KINASE KINASE 20-RELATED"/>
    <property type="match status" value="1"/>
</dbReference>
<keyword evidence="8" id="KW-1133">Transmembrane helix</keyword>
<dbReference type="AlphaFoldDB" id="A0A518D887"/>
<dbReference type="PROSITE" id="PS00108">
    <property type="entry name" value="PROTEIN_KINASE_ST"/>
    <property type="match status" value="1"/>
</dbReference>
<dbReference type="EC" id="2.7.11.1" evidence="1"/>
<dbReference type="GO" id="GO:0004674">
    <property type="term" value="F:protein serine/threonine kinase activity"/>
    <property type="evidence" value="ECO:0007669"/>
    <property type="project" value="UniProtKB-KW"/>
</dbReference>
<proteinExistence type="predicted"/>
<dbReference type="Gene3D" id="1.10.510.10">
    <property type="entry name" value="Transferase(Phosphotransferase) domain 1"/>
    <property type="match status" value="1"/>
</dbReference>
<dbReference type="CDD" id="cd14014">
    <property type="entry name" value="STKc_PknB_like"/>
    <property type="match status" value="1"/>
</dbReference>
<dbReference type="PROSITE" id="PS00107">
    <property type="entry name" value="PROTEIN_KINASE_ATP"/>
    <property type="match status" value="1"/>
</dbReference>
<dbReference type="FunFam" id="1.10.510.10:FF:000021">
    <property type="entry name" value="Serine/threonine protein kinase"/>
    <property type="match status" value="1"/>
</dbReference>
<keyword evidence="5 10" id="KW-0418">Kinase</keyword>
<reference evidence="10 11" key="1">
    <citation type="submission" date="2019-02" db="EMBL/GenBank/DDBJ databases">
        <title>Deep-cultivation of Planctomycetes and their phenomic and genomic characterization uncovers novel biology.</title>
        <authorList>
            <person name="Wiegand S."/>
            <person name="Jogler M."/>
            <person name="Boedeker C."/>
            <person name="Pinto D."/>
            <person name="Vollmers J."/>
            <person name="Rivas-Marin E."/>
            <person name="Kohn T."/>
            <person name="Peeters S.H."/>
            <person name="Heuer A."/>
            <person name="Rast P."/>
            <person name="Oberbeckmann S."/>
            <person name="Bunk B."/>
            <person name="Jeske O."/>
            <person name="Meyerdierks A."/>
            <person name="Storesund J.E."/>
            <person name="Kallscheuer N."/>
            <person name="Luecker S."/>
            <person name="Lage O.M."/>
            <person name="Pohl T."/>
            <person name="Merkel B.J."/>
            <person name="Hornburger P."/>
            <person name="Mueller R.-W."/>
            <person name="Bruemmer F."/>
            <person name="Labrenz M."/>
            <person name="Spormann A.M."/>
            <person name="Op den Camp H."/>
            <person name="Overmann J."/>
            <person name="Amann R."/>
            <person name="Jetten M.S.M."/>
            <person name="Mascher T."/>
            <person name="Medema M.H."/>
            <person name="Devos D.P."/>
            <person name="Kaster A.-K."/>
            <person name="Ovreas L."/>
            <person name="Rohde M."/>
            <person name="Galperin M.Y."/>
            <person name="Jogler C."/>
        </authorList>
    </citation>
    <scope>NUCLEOTIDE SEQUENCE [LARGE SCALE GENOMIC DNA]</scope>
    <source>
        <strain evidence="10 11">Pla175</strain>
    </source>
</reference>